<evidence type="ECO:0000313" key="1">
    <source>
        <dbReference type="EMBL" id="KFI40348.1"/>
    </source>
</evidence>
<evidence type="ECO:0000313" key="2">
    <source>
        <dbReference type="Proteomes" id="UP000029015"/>
    </source>
</evidence>
<name>A0A086Z1E8_9BIFI</name>
<dbReference type="eggNOG" id="COG0803">
    <property type="taxonomic scope" value="Bacteria"/>
</dbReference>
<dbReference type="Pfam" id="PF01297">
    <property type="entry name" value="ZnuA"/>
    <property type="match status" value="1"/>
</dbReference>
<dbReference type="EMBL" id="JGYK01000001">
    <property type="protein sequence ID" value="KFI40348.1"/>
    <property type="molecule type" value="Genomic_DNA"/>
</dbReference>
<dbReference type="InterPro" id="IPR050492">
    <property type="entry name" value="Bact_metal-bind_prot9"/>
</dbReference>
<dbReference type="InterPro" id="IPR006127">
    <property type="entry name" value="ZnuA-like"/>
</dbReference>
<sequence length="306" mass="32703">MLTDLMMERITTAHGPLRPVLAALLALALLPLSACGPAGGGSGGLIQVVTSIGQWSSLALELGGDKVQVHAVINNPNADAHDYEPTTKDIAAISGADLVVVNGADYDTWAGKAARDNGRRVVDVAASSGKRSGDNPHLWFSSQAREHAAQVIMQAYKELRPGDKGHFERSYKLWHEREQRLEGRIAAASKKIGGGSYAATESAADYLAYDLGLNDLTPIGYLRATSNESEPSPADIHDFQVLIGSGRLKLLIYNDQEDTEVSRGLVAAADKAELPVVKVSEQMPAQYSRLEDWIGDLADSFGRALG</sequence>
<comment type="caution">
    <text evidence="1">The sequence shown here is derived from an EMBL/GenBank/DDBJ whole genome shotgun (WGS) entry which is preliminary data.</text>
</comment>
<dbReference type="Gene3D" id="3.40.50.1980">
    <property type="entry name" value="Nitrogenase molybdenum iron protein domain"/>
    <property type="match status" value="1"/>
</dbReference>
<dbReference type="PANTHER" id="PTHR42953">
    <property type="entry name" value="HIGH-AFFINITY ZINC UPTAKE SYSTEM PROTEIN ZNUA-RELATED"/>
    <property type="match status" value="1"/>
</dbReference>
<gene>
    <name evidence="1" type="ORF">BACT_1050</name>
</gene>
<protein>
    <submittedName>
        <fullName evidence="1">ABC transporter substrate-binding protein</fullName>
    </submittedName>
</protein>
<dbReference type="RefSeq" id="WP_051905318.1">
    <property type="nucleotide sequence ID" value="NZ_CP011786.1"/>
</dbReference>
<keyword evidence="2" id="KW-1185">Reference proteome</keyword>
<proteinExistence type="predicted"/>
<dbReference type="AlphaFoldDB" id="A0A086Z1E8"/>
<accession>A0A086Z1E8</accession>
<dbReference type="SUPFAM" id="SSF53807">
    <property type="entry name" value="Helical backbone' metal receptor"/>
    <property type="match status" value="1"/>
</dbReference>
<organism evidence="1 2">
    <name type="scientific">Bifidobacterium actinocoloniiforme DSM 22766</name>
    <dbReference type="NCBI Taxonomy" id="1437605"/>
    <lineage>
        <taxon>Bacteria</taxon>
        <taxon>Bacillati</taxon>
        <taxon>Actinomycetota</taxon>
        <taxon>Actinomycetes</taxon>
        <taxon>Bifidobacteriales</taxon>
        <taxon>Bifidobacteriaceae</taxon>
        <taxon>Bifidobacterium</taxon>
    </lineage>
</organism>
<reference evidence="1 2" key="1">
    <citation type="submission" date="2014-03" db="EMBL/GenBank/DDBJ databases">
        <title>Genomics of Bifidobacteria.</title>
        <authorList>
            <person name="Ventura M."/>
            <person name="Milani C."/>
            <person name="Lugli G.A."/>
        </authorList>
    </citation>
    <scope>NUCLEOTIDE SEQUENCE [LARGE SCALE GENOMIC DNA]</scope>
    <source>
        <strain evidence="1 2">DSM 22766</strain>
    </source>
</reference>
<dbReference type="Proteomes" id="UP000029015">
    <property type="component" value="Unassembled WGS sequence"/>
</dbReference>
<dbReference type="GO" id="GO:0030001">
    <property type="term" value="P:metal ion transport"/>
    <property type="evidence" value="ECO:0007669"/>
    <property type="project" value="InterPro"/>
</dbReference>
<dbReference type="STRING" id="1437605.AB656_03860"/>
<dbReference type="GO" id="GO:0046872">
    <property type="term" value="F:metal ion binding"/>
    <property type="evidence" value="ECO:0007669"/>
    <property type="project" value="InterPro"/>
</dbReference>